<reference evidence="1 2" key="1">
    <citation type="submission" date="2017-02" db="EMBL/GenBank/DDBJ databases">
        <authorList>
            <person name="Jeong S."/>
        </authorList>
    </citation>
    <scope>NUCLEOTIDE SEQUENCE [LARGE SCALE GENOMIC DNA]</scope>
    <source>
        <strain evidence="1 2">RMAR6-6</strain>
        <plasmid evidence="1 2">unnamed2</plasmid>
    </source>
</reference>
<protein>
    <recommendedName>
        <fullName evidence="3">PemK-like, MazF-like toxin of type II toxin-antitoxin system</fullName>
    </recommendedName>
</protein>
<evidence type="ECO:0000313" key="2">
    <source>
        <dbReference type="Proteomes" id="UP000188174"/>
    </source>
</evidence>
<accession>A0ABN4X343</accession>
<keyword evidence="1" id="KW-0614">Plasmid</keyword>
<proteinExistence type="predicted"/>
<evidence type="ECO:0000313" key="1">
    <source>
        <dbReference type="EMBL" id="AQQ08219.1"/>
    </source>
</evidence>
<dbReference type="Proteomes" id="UP000188174">
    <property type="component" value="Plasmid unnamed2"/>
</dbReference>
<dbReference type="EMBL" id="CP019632">
    <property type="protein sequence ID" value="AQQ08219.1"/>
    <property type="molecule type" value="Genomic_DNA"/>
</dbReference>
<sequence>MIDPETGLVISYSFLWSRENAKGEEQGRKARPACVVVPLTSKSGDVVLFPLTTKDPGVGRLCLRVPETERKRLKLKGDAPCWILLDEANTDILPGSFHVEPISYDPLTISYGKFSHAFVGQILKKLAEAIRAKRLQFVQRER</sequence>
<organism evidence="1 2">
    <name type="scientific">Roseibium algicola</name>
    <dbReference type="NCBI Taxonomy" id="2857014"/>
    <lineage>
        <taxon>Bacteria</taxon>
        <taxon>Pseudomonadati</taxon>
        <taxon>Pseudomonadota</taxon>
        <taxon>Alphaproteobacteria</taxon>
        <taxon>Hyphomicrobiales</taxon>
        <taxon>Stappiaceae</taxon>
        <taxon>Roseibium</taxon>
    </lineage>
</organism>
<keyword evidence="2" id="KW-1185">Reference proteome</keyword>
<geneLocation type="plasmid" evidence="1 2">
    <name>unnamed2</name>
</geneLocation>
<name>A0ABN4X343_9HYPH</name>
<gene>
    <name evidence="1" type="ORF">B0E33_30605</name>
</gene>
<evidence type="ECO:0008006" key="3">
    <source>
        <dbReference type="Google" id="ProtNLM"/>
    </source>
</evidence>